<evidence type="ECO:0000313" key="3">
    <source>
        <dbReference type="Proteomes" id="UP000265768"/>
    </source>
</evidence>
<dbReference type="Pfam" id="PF00583">
    <property type="entry name" value="Acetyltransf_1"/>
    <property type="match status" value="1"/>
</dbReference>
<gene>
    <name evidence="2" type="ORF">D5H75_18975</name>
</gene>
<dbReference type="Gene3D" id="3.40.630.30">
    <property type="match status" value="1"/>
</dbReference>
<dbReference type="CDD" id="cd04301">
    <property type="entry name" value="NAT_SF"/>
    <property type="match status" value="1"/>
</dbReference>
<dbReference type="InterPro" id="IPR016181">
    <property type="entry name" value="Acyl_CoA_acyltransferase"/>
</dbReference>
<reference evidence="2 3" key="1">
    <citation type="submission" date="2018-09" db="EMBL/GenBank/DDBJ databases">
        <title>YIM 75507 draft genome.</title>
        <authorList>
            <person name="Tang S."/>
            <person name="Feng Y."/>
        </authorList>
    </citation>
    <scope>NUCLEOTIDE SEQUENCE [LARGE SCALE GENOMIC DNA]</scope>
    <source>
        <strain evidence="2 3">YIM 75507</strain>
    </source>
</reference>
<dbReference type="InterPro" id="IPR052523">
    <property type="entry name" value="Trichothecene_AcTrans"/>
</dbReference>
<dbReference type="OrthoDB" id="7057833at2"/>
<dbReference type="AlphaFoldDB" id="A0A3A4B381"/>
<name>A0A3A4B381_9ACTN</name>
<protein>
    <submittedName>
        <fullName evidence="2">GNAT family N-acetyltransferase</fullName>
    </submittedName>
</protein>
<dbReference type="Proteomes" id="UP000265768">
    <property type="component" value="Unassembled WGS sequence"/>
</dbReference>
<dbReference type="EMBL" id="QZEY01000006">
    <property type="protein sequence ID" value="RJL31850.1"/>
    <property type="molecule type" value="Genomic_DNA"/>
</dbReference>
<dbReference type="SUPFAM" id="SSF55729">
    <property type="entry name" value="Acyl-CoA N-acyltransferases (Nat)"/>
    <property type="match status" value="1"/>
</dbReference>
<proteinExistence type="predicted"/>
<keyword evidence="2" id="KW-0808">Transferase</keyword>
<organism evidence="2 3">
    <name type="scientific">Bailinhaonella thermotolerans</name>
    <dbReference type="NCBI Taxonomy" id="1070861"/>
    <lineage>
        <taxon>Bacteria</taxon>
        <taxon>Bacillati</taxon>
        <taxon>Actinomycetota</taxon>
        <taxon>Actinomycetes</taxon>
        <taxon>Streptosporangiales</taxon>
        <taxon>Streptosporangiaceae</taxon>
        <taxon>Bailinhaonella</taxon>
    </lineage>
</organism>
<dbReference type="GO" id="GO:0016747">
    <property type="term" value="F:acyltransferase activity, transferring groups other than amino-acyl groups"/>
    <property type="evidence" value="ECO:0007669"/>
    <property type="project" value="InterPro"/>
</dbReference>
<dbReference type="PROSITE" id="PS51186">
    <property type="entry name" value="GNAT"/>
    <property type="match status" value="1"/>
</dbReference>
<accession>A0A3A4B381</accession>
<evidence type="ECO:0000313" key="2">
    <source>
        <dbReference type="EMBL" id="RJL31850.1"/>
    </source>
</evidence>
<comment type="caution">
    <text evidence="2">The sequence shown here is derived from an EMBL/GenBank/DDBJ whole genome shotgun (WGS) entry which is preliminary data.</text>
</comment>
<evidence type="ECO:0000259" key="1">
    <source>
        <dbReference type="PROSITE" id="PS51186"/>
    </source>
</evidence>
<sequence length="186" mass="20939">MARAFYDDPIWSWLVADPATRIERLSRVFDPMARHVHLPRGLSEVAGRDGATEAVALWDPPGTWRVPLSAQLRQALPLLRAFGRRTLAAARALSAMEARHPKRPHYYLAFLATDPPAQGHGLGGALLRSRLERCDAERMPAYLESSKEANVPYYERFGFEVTERLELPGGCPPVWLMWRDPRPADG</sequence>
<keyword evidence="3" id="KW-1185">Reference proteome</keyword>
<feature type="domain" description="N-acetyltransferase" evidence="1">
    <location>
        <begin position="20"/>
        <end position="182"/>
    </location>
</feature>
<dbReference type="PANTHER" id="PTHR42791">
    <property type="entry name" value="GNAT FAMILY ACETYLTRANSFERASE"/>
    <property type="match status" value="1"/>
</dbReference>
<dbReference type="InterPro" id="IPR000182">
    <property type="entry name" value="GNAT_dom"/>
</dbReference>
<dbReference type="PANTHER" id="PTHR42791:SF1">
    <property type="entry name" value="N-ACETYLTRANSFERASE DOMAIN-CONTAINING PROTEIN"/>
    <property type="match status" value="1"/>
</dbReference>